<organism evidence="2 3">
    <name type="scientific">Mixia osmundae (strain CBS 9802 / IAM 14324 / JCM 22182 / KY 12970)</name>
    <dbReference type="NCBI Taxonomy" id="764103"/>
    <lineage>
        <taxon>Eukaryota</taxon>
        <taxon>Fungi</taxon>
        <taxon>Dikarya</taxon>
        <taxon>Basidiomycota</taxon>
        <taxon>Pucciniomycotina</taxon>
        <taxon>Mixiomycetes</taxon>
        <taxon>Mixiales</taxon>
        <taxon>Mixiaceae</taxon>
        <taxon>Mixia</taxon>
    </lineage>
</organism>
<name>G7E8K6_MIXOS</name>
<evidence type="ECO:0000313" key="3">
    <source>
        <dbReference type="Proteomes" id="UP000009131"/>
    </source>
</evidence>
<sequence length="115" mass="12559">MHAGQTARYPGRIHLAVSQALQLPEHRASMGSGQQSNPLWHSSIVPRTYLLPPSASTSIKAMQVQSNPDSAYAKRFDQQGGVQRHMTKAGARRSQSSQIGGNDVFNNADRDMLDT</sequence>
<proteinExistence type="predicted"/>
<dbReference type="AlphaFoldDB" id="G7E8K6"/>
<evidence type="ECO:0000313" key="2">
    <source>
        <dbReference type="EMBL" id="GAA99474.1"/>
    </source>
</evidence>
<dbReference type="Proteomes" id="UP000009131">
    <property type="component" value="Unassembled WGS sequence"/>
</dbReference>
<dbReference type="RefSeq" id="XP_014568704.1">
    <property type="nucleotide sequence ID" value="XM_014713218.1"/>
</dbReference>
<comment type="caution">
    <text evidence="2">The sequence shown here is derived from an EMBL/GenBank/DDBJ whole genome shotgun (WGS) entry which is preliminary data.</text>
</comment>
<protein>
    <submittedName>
        <fullName evidence="2">Uncharacterized protein</fullName>
    </submittedName>
</protein>
<keyword evidence="3" id="KW-1185">Reference proteome</keyword>
<reference evidence="2 3" key="2">
    <citation type="journal article" date="2012" name="Open Biol.">
        <title>Characteristics of nucleosomes and linker DNA regions on the genome of the basidiomycete Mixia osmundae revealed by mono- and dinucleosome mapping.</title>
        <authorList>
            <person name="Nishida H."/>
            <person name="Kondo S."/>
            <person name="Matsumoto T."/>
            <person name="Suzuki Y."/>
            <person name="Yoshikawa H."/>
            <person name="Taylor T.D."/>
            <person name="Sugiyama J."/>
        </authorList>
    </citation>
    <scope>NUCLEOTIDE SEQUENCE [LARGE SCALE GENOMIC DNA]</scope>
    <source>
        <strain evidence="3">CBS 9802 / IAM 14324 / JCM 22182 / KY 12970</strain>
    </source>
</reference>
<dbReference type="HOGENOM" id="CLU_2109617_0_0_1"/>
<evidence type="ECO:0000256" key="1">
    <source>
        <dbReference type="SAM" id="MobiDB-lite"/>
    </source>
</evidence>
<accession>G7E8K6</accession>
<feature type="region of interest" description="Disordered" evidence="1">
    <location>
        <begin position="77"/>
        <end position="115"/>
    </location>
</feature>
<dbReference type="EMBL" id="BABT02000220">
    <property type="protein sequence ID" value="GAA99474.1"/>
    <property type="molecule type" value="Genomic_DNA"/>
</dbReference>
<reference evidence="2 3" key="1">
    <citation type="journal article" date="2011" name="J. Gen. Appl. Microbiol.">
        <title>Draft genome sequencing of the enigmatic basidiomycete Mixia osmundae.</title>
        <authorList>
            <person name="Nishida H."/>
            <person name="Nagatsuka Y."/>
            <person name="Sugiyama J."/>
        </authorList>
    </citation>
    <scope>NUCLEOTIDE SEQUENCE [LARGE SCALE GENOMIC DNA]</scope>
    <source>
        <strain evidence="3">CBS 9802 / IAM 14324 / JCM 22182 / KY 12970</strain>
    </source>
</reference>
<dbReference type="InParanoid" id="G7E8K6"/>
<gene>
    <name evidence="2" type="primary">Mo06173</name>
    <name evidence="2" type="ORF">E5Q_06173</name>
</gene>